<reference evidence="2" key="1">
    <citation type="submission" date="2017-05" db="EMBL/GenBank/DDBJ databases">
        <authorList>
            <person name="Song R."/>
            <person name="Chenine A.L."/>
            <person name="Ruprecht R.M."/>
        </authorList>
    </citation>
    <scope>NUCLEOTIDE SEQUENCE</scope>
    <source>
        <strain evidence="2">Kingella_eburonensis</strain>
    </source>
</reference>
<dbReference type="STRING" id="1522312.GCA_900177895_00415"/>
<dbReference type="RefSeq" id="WP_095062754.1">
    <property type="nucleotide sequence ID" value="NZ_CP123447.1"/>
</dbReference>
<evidence type="ECO:0000313" key="4">
    <source>
        <dbReference type="Proteomes" id="UP000215450"/>
    </source>
</evidence>
<dbReference type="PRINTS" id="PR01490">
    <property type="entry name" value="RTXTOXIND"/>
</dbReference>
<dbReference type="AlphaFoldDB" id="A0A238HGF7"/>
<evidence type="ECO:0000313" key="2">
    <source>
        <dbReference type="EMBL" id="SMQ12591.1"/>
    </source>
</evidence>
<dbReference type="EMBL" id="FXUV02000029">
    <property type="protein sequence ID" value="SNB72062.1"/>
    <property type="molecule type" value="Genomic_DNA"/>
</dbReference>
<dbReference type="PANTHER" id="PTHR30438">
    <property type="entry name" value="36 KDA ANTIGEN-RELATED"/>
    <property type="match status" value="1"/>
</dbReference>
<name>A0A238HGF7_9NEIS</name>
<dbReference type="GO" id="GO:0005886">
    <property type="term" value="C:plasma membrane"/>
    <property type="evidence" value="ECO:0007669"/>
    <property type="project" value="TreeGrafter"/>
</dbReference>
<dbReference type="OrthoDB" id="9778236at2"/>
<dbReference type="PANTHER" id="PTHR30438:SF2">
    <property type="entry name" value="MEMBRANE PROTEIN"/>
    <property type="match status" value="1"/>
</dbReference>
<reference evidence="4" key="3">
    <citation type="submission" date="2017-06" db="EMBL/GenBank/DDBJ databases">
        <authorList>
            <person name="Laurent S."/>
        </authorList>
    </citation>
    <scope>NUCLEOTIDE SEQUENCE [LARGE SCALE GENOMIC DNA]</scope>
</reference>
<keyword evidence="1" id="KW-0175">Coiled coil</keyword>
<sequence>MKKLILPIIILAALGGGGFYAYQRSHTSTLPANIAQSNGRLELNRFDVASLYAGRVKAMNVDEGSEVKAGDVLAELSSDTTTSRVEEAQAGELAARETVQRAQAGVKQAQAAVRQAQEAAARADAQIAAQLHQQKLAQMELNHASQLQSEELVSDAETQRRRSQRDGATAGVAAARAAKAEALAAVGQAQAALLQAQAQVQEAKAGVSAREAQMKAAESVNNDMNIVSPKNGRVEYKLAEVGNVIGAGSKVVSLLDPSDVSMNIFLPNAQVSSLKVGDEARIVLDGVDAVFPAKISFIATEAQFTPKNVETANERAKLMFKVKLKVPAETALQFNRLLKGGMTGNGFVRMSADAEWSEQLAVRLPQ</sequence>
<dbReference type="Gene3D" id="2.40.30.170">
    <property type="match status" value="1"/>
</dbReference>
<dbReference type="Gene3D" id="2.40.50.100">
    <property type="match status" value="1"/>
</dbReference>
<keyword evidence="4" id="KW-1185">Reference proteome</keyword>
<organism evidence="2">
    <name type="scientific">Kingella negevensis</name>
    <dbReference type="NCBI Taxonomy" id="1522312"/>
    <lineage>
        <taxon>Bacteria</taxon>
        <taxon>Pseudomonadati</taxon>
        <taxon>Pseudomonadota</taxon>
        <taxon>Betaproteobacteria</taxon>
        <taxon>Neisseriales</taxon>
        <taxon>Neisseriaceae</taxon>
        <taxon>Kingella</taxon>
    </lineage>
</organism>
<evidence type="ECO:0000313" key="3">
    <source>
        <dbReference type="EMBL" id="SNB72062.1"/>
    </source>
</evidence>
<evidence type="ECO:0000256" key="1">
    <source>
        <dbReference type="SAM" id="Coils"/>
    </source>
</evidence>
<dbReference type="SUPFAM" id="SSF111369">
    <property type="entry name" value="HlyD-like secretion proteins"/>
    <property type="match status" value="2"/>
</dbReference>
<feature type="coiled-coil region" evidence="1">
    <location>
        <begin position="99"/>
        <end position="142"/>
    </location>
</feature>
<dbReference type="EMBL" id="FXUV01000026">
    <property type="protein sequence ID" value="SMQ12591.1"/>
    <property type="molecule type" value="Genomic_DNA"/>
</dbReference>
<protein>
    <submittedName>
        <fullName evidence="2">Putative efflux pump membrane fusion protein</fullName>
    </submittedName>
</protein>
<reference evidence="3" key="2">
    <citation type="submission" date="2017-06" db="EMBL/GenBank/DDBJ databases">
        <authorList>
            <person name="Kim H.J."/>
            <person name="Triplett B.A."/>
        </authorList>
    </citation>
    <scope>NUCLEOTIDE SEQUENCE [LARGE SCALE GENOMIC DNA]</scope>
    <source>
        <strain evidence="3">Kingella_eburonensis</strain>
    </source>
</reference>
<accession>A0A238HGF7</accession>
<gene>
    <name evidence="3" type="ORF">KEBURONENSIS_01447</name>
    <name evidence="2" type="ORF">KEBURONENSIS_01492</name>
</gene>
<dbReference type="Proteomes" id="UP000215450">
    <property type="component" value="Unassembled WGS sequence"/>
</dbReference>
<proteinExistence type="predicted"/>